<reference evidence="1 2" key="1">
    <citation type="submission" date="2018-06" db="EMBL/GenBank/DDBJ databases">
        <title>Genome sequencing of Oceanotoga sp. sy52.</title>
        <authorList>
            <person name="Mori K."/>
        </authorList>
    </citation>
    <scope>NUCLEOTIDE SEQUENCE [LARGE SCALE GENOMIC DNA]</scope>
    <source>
        <strain evidence="2">sy52</strain>
    </source>
</reference>
<gene>
    <name evidence="1" type="ORF">OSSY52_04180</name>
</gene>
<dbReference type="AlphaFoldDB" id="A0A7G1G608"/>
<name>A0A7G1G608_9BACT</name>
<dbReference type="InterPro" id="IPR003374">
    <property type="entry name" value="ApbE-like_sf"/>
</dbReference>
<keyword evidence="2" id="KW-1185">Reference proteome</keyword>
<dbReference type="InterPro" id="IPR007183">
    <property type="entry name" value="UPF0280"/>
</dbReference>
<dbReference type="NCBIfam" id="NF003323">
    <property type="entry name" value="PRK04334.1-3"/>
    <property type="match status" value="1"/>
</dbReference>
<protein>
    <submittedName>
        <fullName evidence="1">Thiamine biosynthesis protein ApbE</fullName>
    </submittedName>
</protein>
<dbReference type="Proteomes" id="UP000516361">
    <property type="component" value="Chromosome"/>
</dbReference>
<dbReference type="InParanoid" id="A0A7G1G608"/>
<dbReference type="Gene3D" id="3.10.520.10">
    <property type="entry name" value="ApbE-like domains"/>
    <property type="match status" value="1"/>
</dbReference>
<accession>A0A7G1G608</accession>
<evidence type="ECO:0000313" key="2">
    <source>
        <dbReference type="Proteomes" id="UP000516361"/>
    </source>
</evidence>
<organism evidence="1 2">
    <name type="scientific">Tepiditoga spiralis</name>
    <dbReference type="NCBI Taxonomy" id="2108365"/>
    <lineage>
        <taxon>Bacteria</taxon>
        <taxon>Thermotogati</taxon>
        <taxon>Thermotogota</taxon>
        <taxon>Thermotogae</taxon>
        <taxon>Petrotogales</taxon>
        <taxon>Petrotogaceae</taxon>
        <taxon>Tepiditoga</taxon>
    </lineage>
</organism>
<proteinExistence type="predicted"/>
<dbReference type="SUPFAM" id="SSF143631">
    <property type="entry name" value="ApbE-like"/>
    <property type="match status" value="1"/>
</dbReference>
<sequence>MYEVRDYREKMKSQDMTNFRVMEFETDLFISAKKDLSKITKKMVKKYREEIINYSAKNIEFYKSLVPIVEKENASKIVKHMIKVSKLTNVGPMAAIAGAISEYVGIELLKYTDEVIIENGGDIFLKTKKERKIKIYAGKSKFSNKLSLKIKPNYEKLGICTSSGTFGHSLSFGKSDAVVVLSEDTLLADATATAIGNIIKTKEDIKKGIKFATSIKNIIGILIIVDNTLGSWGKIEIER</sequence>
<dbReference type="EMBL" id="AP018712">
    <property type="protein sequence ID" value="BBE30277.1"/>
    <property type="molecule type" value="Genomic_DNA"/>
</dbReference>
<dbReference type="PIRSF" id="PIRSF006421">
    <property type="entry name" value="UCP006421"/>
    <property type="match status" value="1"/>
</dbReference>
<dbReference type="KEGG" id="ocy:OSSY52_04180"/>
<evidence type="ECO:0000313" key="1">
    <source>
        <dbReference type="EMBL" id="BBE30277.1"/>
    </source>
</evidence>